<dbReference type="InterPro" id="IPR052559">
    <property type="entry name" value="V-haloperoxidase"/>
</dbReference>
<gene>
    <name evidence="1" type="ORF">SAMN05444410_11062</name>
</gene>
<protein>
    <submittedName>
        <fullName evidence="1">PAP2 superfamily protein</fullName>
    </submittedName>
</protein>
<sequence length="436" mass="48792">MSMRKLTGFIILLVLITGCRQRRTDAPVFANKDINAVITGMTDIMIHDVTNPPLAARFYAYACLAGYEVVAQHNAQFKSMHGVLNDYPDLRKQDSISDYNYQLSAVLAMLETASQMQPSGSRLRAYEQRLLDSCKEQGYPEAMINGSKRYAIATSKRILAYAKADGYNKISNLPRYTPLKEDGYWYPTPPAFMAAVEPYFKTVRPFTLDSSAQFKPAPPVSFSADKQSAFFKLMEKNYKEALPPEHKAIAAFWDCNPFAVQDNGHLLVALKKISPGAHWLGIAAIAAEKTKKSFDESMQVYTFVSVGLMDAFICCWDEKYRSNRVRPETAIRKLIDPAWVPLLQTPPFPEYLSGHSVISATSATVLTRLFGDGFHYTDSVEVDYGLAPRNYQSFQQAAVEAGVSRFFGGIHFMDAIDNGREQGLKVGEWVLKKVGK</sequence>
<dbReference type="Gene3D" id="1.10.606.20">
    <property type="match status" value="1"/>
</dbReference>
<dbReference type="PANTHER" id="PTHR34599">
    <property type="entry name" value="PEROXIDASE-RELATED"/>
    <property type="match status" value="1"/>
</dbReference>
<dbReference type="CDD" id="cd03398">
    <property type="entry name" value="PAP2_haloperoxidase"/>
    <property type="match status" value="1"/>
</dbReference>
<dbReference type="InterPro" id="IPR036938">
    <property type="entry name" value="PAP2/HPO_sf"/>
</dbReference>
<dbReference type="AlphaFoldDB" id="A0A8X8IH17"/>
<dbReference type="SUPFAM" id="SSF48317">
    <property type="entry name" value="Acid phosphatase/Vanadium-dependent haloperoxidase"/>
    <property type="match status" value="1"/>
</dbReference>
<dbReference type="PANTHER" id="PTHR34599:SF2">
    <property type="entry name" value="TRAF-TYPE DOMAIN-CONTAINING PROTEIN"/>
    <property type="match status" value="1"/>
</dbReference>
<reference evidence="1 2" key="1">
    <citation type="submission" date="2016-10" db="EMBL/GenBank/DDBJ databases">
        <authorList>
            <person name="Varghese N."/>
            <person name="Submissions S."/>
        </authorList>
    </citation>
    <scope>NUCLEOTIDE SEQUENCE [LARGE SCALE GENOMIC DNA]</scope>
    <source>
        <strain evidence="1 2">DSM 25353</strain>
    </source>
</reference>
<name>A0A8X8IH17_9BACT</name>
<keyword evidence="2" id="KW-1185">Reference proteome</keyword>
<accession>A0A8X8IH17</accession>
<evidence type="ECO:0000313" key="2">
    <source>
        <dbReference type="Proteomes" id="UP000198711"/>
    </source>
</evidence>
<dbReference type="Proteomes" id="UP000198711">
    <property type="component" value="Unassembled WGS sequence"/>
</dbReference>
<evidence type="ECO:0000313" key="1">
    <source>
        <dbReference type="EMBL" id="SDX18087.1"/>
    </source>
</evidence>
<comment type="caution">
    <text evidence="1">The sequence shown here is derived from an EMBL/GenBank/DDBJ whole genome shotgun (WGS) entry which is preliminary data.</text>
</comment>
<organism evidence="1 2">
    <name type="scientific">Hydrobacter penzbergensis</name>
    <dbReference type="NCBI Taxonomy" id="1235997"/>
    <lineage>
        <taxon>Bacteria</taxon>
        <taxon>Pseudomonadati</taxon>
        <taxon>Bacteroidota</taxon>
        <taxon>Chitinophagia</taxon>
        <taxon>Chitinophagales</taxon>
        <taxon>Chitinophagaceae</taxon>
        <taxon>Hydrobacter</taxon>
    </lineage>
</organism>
<proteinExistence type="predicted"/>
<dbReference type="PROSITE" id="PS51257">
    <property type="entry name" value="PROKAR_LIPOPROTEIN"/>
    <property type="match status" value="1"/>
</dbReference>
<dbReference type="EMBL" id="FNNO01000010">
    <property type="protein sequence ID" value="SDX18087.1"/>
    <property type="molecule type" value="Genomic_DNA"/>
</dbReference>